<dbReference type="GO" id="GO:0005737">
    <property type="term" value="C:cytoplasm"/>
    <property type="evidence" value="ECO:0007669"/>
    <property type="project" value="TreeGrafter"/>
</dbReference>
<dbReference type="PANTHER" id="PTHR19321">
    <property type="entry name" value="PROTEIN REGULATOR OF CYTOKINESIS 1 PRC1-RELATED"/>
    <property type="match status" value="1"/>
</dbReference>
<evidence type="ECO:0000313" key="6">
    <source>
        <dbReference type="EMBL" id="QCE09920.1"/>
    </source>
</evidence>
<dbReference type="Gene3D" id="3.40.50.360">
    <property type="match status" value="1"/>
</dbReference>
<keyword evidence="4" id="KW-0206">Cytoskeleton</keyword>
<dbReference type="InterPro" id="IPR029039">
    <property type="entry name" value="Flavoprotein-like_sf"/>
</dbReference>
<dbReference type="InterPro" id="IPR007145">
    <property type="entry name" value="MAP65_Ase1_PRC1"/>
</dbReference>
<evidence type="ECO:0000256" key="2">
    <source>
        <dbReference type="ARBA" id="ARBA00006187"/>
    </source>
</evidence>
<comment type="subcellular location">
    <subcellularLocation>
        <location evidence="1">Cytoplasm</location>
        <location evidence="1">Cytoskeleton</location>
    </subcellularLocation>
</comment>
<dbReference type="PANTHER" id="PTHR19321:SF4">
    <property type="entry name" value="65-KDA MICROTUBULE-ASSOCIATED PROTEIN 5"/>
    <property type="match status" value="1"/>
</dbReference>
<feature type="signal peptide" evidence="5">
    <location>
        <begin position="1"/>
        <end position="22"/>
    </location>
</feature>
<comment type="similarity">
    <text evidence="2">Belongs to the MAP65/ASE1 family.</text>
</comment>
<dbReference type="GO" id="GO:0005819">
    <property type="term" value="C:spindle"/>
    <property type="evidence" value="ECO:0007669"/>
    <property type="project" value="TreeGrafter"/>
</dbReference>
<dbReference type="GO" id="GO:0000226">
    <property type="term" value="P:microtubule cytoskeleton organization"/>
    <property type="evidence" value="ECO:0007669"/>
    <property type="project" value="InterPro"/>
</dbReference>
<evidence type="ECO:0000313" key="7">
    <source>
        <dbReference type="Proteomes" id="UP000501690"/>
    </source>
</evidence>
<evidence type="ECO:0000256" key="4">
    <source>
        <dbReference type="ARBA" id="ARBA00023212"/>
    </source>
</evidence>
<reference evidence="6 7" key="1">
    <citation type="submission" date="2019-04" db="EMBL/GenBank/DDBJ databases">
        <title>An improved genome assembly and genetic linkage map for asparagus bean, Vigna unguiculata ssp. sesquipedialis.</title>
        <authorList>
            <person name="Xia Q."/>
            <person name="Zhang R."/>
            <person name="Dong Y."/>
        </authorList>
    </citation>
    <scope>NUCLEOTIDE SEQUENCE [LARGE SCALE GENOMIC DNA]</scope>
    <source>
        <tissue evidence="6">Leaf</tissue>
    </source>
</reference>
<dbReference type="GO" id="GO:0008017">
    <property type="term" value="F:microtubule binding"/>
    <property type="evidence" value="ECO:0007669"/>
    <property type="project" value="InterPro"/>
</dbReference>
<dbReference type="EMBL" id="CP039354">
    <property type="protein sequence ID" value="QCE09920.1"/>
    <property type="molecule type" value="Genomic_DNA"/>
</dbReference>
<dbReference type="SUPFAM" id="SSF52218">
    <property type="entry name" value="Flavoproteins"/>
    <property type="match status" value="1"/>
</dbReference>
<name>A0A4D6N7V7_VIGUN</name>
<keyword evidence="7" id="KW-1185">Reference proteome</keyword>
<protein>
    <submittedName>
        <fullName evidence="6">Trp repressor binding protein</fullName>
    </submittedName>
</protein>
<dbReference type="Proteomes" id="UP000501690">
    <property type="component" value="Linkage Group LG10"/>
</dbReference>
<evidence type="ECO:0000256" key="5">
    <source>
        <dbReference type="SAM" id="SignalP"/>
    </source>
</evidence>
<evidence type="ECO:0000256" key="3">
    <source>
        <dbReference type="ARBA" id="ARBA00022701"/>
    </source>
</evidence>
<gene>
    <name evidence="6" type="ORF">DEO72_LG10g1143</name>
</gene>
<keyword evidence="4" id="KW-0963">Cytoplasm</keyword>
<feature type="chain" id="PRO_5020026930" evidence="5">
    <location>
        <begin position="23"/>
        <end position="210"/>
    </location>
</feature>
<evidence type="ECO:0000256" key="1">
    <source>
        <dbReference type="ARBA" id="ARBA00004245"/>
    </source>
</evidence>
<sequence length="210" mass="24052">MFALVLSFGLLLTALRSRKARSWHYGSVADYLSLSFWDEIGESNNDRDNMLLQLEQECLDIYHKRVEETRKHKADMYQWLADAEAQATNIVSSIGESTVLPRKQSPDLKKHKCIRAFLDATECLYKTQKLAGKPAGIISNTRYQGGQEETTITLFTDCDGIIPLVHRAMVFVPFRIRFTYNHEFENMEEVKGGSPYGSRAWLLLLHTLCV</sequence>
<accession>A0A4D6N7V7</accession>
<dbReference type="AlphaFoldDB" id="A0A4D6N7V7"/>
<organism evidence="6 7">
    <name type="scientific">Vigna unguiculata</name>
    <name type="common">Cowpea</name>
    <dbReference type="NCBI Taxonomy" id="3917"/>
    <lineage>
        <taxon>Eukaryota</taxon>
        <taxon>Viridiplantae</taxon>
        <taxon>Streptophyta</taxon>
        <taxon>Embryophyta</taxon>
        <taxon>Tracheophyta</taxon>
        <taxon>Spermatophyta</taxon>
        <taxon>Magnoliopsida</taxon>
        <taxon>eudicotyledons</taxon>
        <taxon>Gunneridae</taxon>
        <taxon>Pentapetalae</taxon>
        <taxon>rosids</taxon>
        <taxon>fabids</taxon>
        <taxon>Fabales</taxon>
        <taxon>Fabaceae</taxon>
        <taxon>Papilionoideae</taxon>
        <taxon>50 kb inversion clade</taxon>
        <taxon>NPAAA clade</taxon>
        <taxon>indigoferoid/millettioid clade</taxon>
        <taxon>Phaseoleae</taxon>
        <taxon>Vigna</taxon>
    </lineage>
</organism>
<dbReference type="Pfam" id="PF03999">
    <property type="entry name" value="MAP65_ASE1"/>
    <property type="match status" value="1"/>
</dbReference>
<keyword evidence="3" id="KW-0493">Microtubule</keyword>
<proteinExistence type="inferred from homology"/>
<dbReference type="GO" id="GO:0005874">
    <property type="term" value="C:microtubule"/>
    <property type="evidence" value="ECO:0007669"/>
    <property type="project" value="UniProtKB-KW"/>
</dbReference>
<keyword evidence="5" id="KW-0732">Signal</keyword>